<dbReference type="Pfam" id="PF21248">
    <property type="entry name" value="SoFic-like_C"/>
    <property type="match status" value="1"/>
</dbReference>
<dbReference type="PROSITE" id="PS51459">
    <property type="entry name" value="FIDO"/>
    <property type="match status" value="1"/>
</dbReference>
<gene>
    <name evidence="2" type="ORF">AFK20_11845</name>
</gene>
<dbReference type="Pfam" id="PF13784">
    <property type="entry name" value="Fic_N"/>
    <property type="match status" value="1"/>
</dbReference>
<dbReference type="NCBIfam" id="NF046030">
    <property type="entry name" value="ProtAdlyltaseSoFic"/>
    <property type="match status" value="1"/>
</dbReference>
<keyword evidence="3" id="KW-1185">Reference proteome</keyword>
<dbReference type="Pfam" id="PF02661">
    <property type="entry name" value="Fic"/>
    <property type="match status" value="1"/>
</dbReference>
<proteinExistence type="predicted"/>
<dbReference type="Gene3D" id="1.10.3290.10">
    <property type="entry name" value="Fido-like domain"/>
    <property type="match status" value="1"/>
</dbReference>
<organism evidence="2 3">
    <name type="scientific">Enhydrobacter aerosaccus</name>
    <dbReference type="NCBI Taxonomy" id="225324"/>
    <lineage>
        <taxon>Bacteria</taxon>
        <taxon>Pseudomonadati</taxon>
        <taxon>Pseudomonadota</taxon>
        <taxon>Alphaproteobacteria</taxon>
        <taxon>Hyphomicrobiales</taxon>
        <taxon>Enhydrobacter</taxon>
    </lineage>
</organism>
<dbReference type="PANTHER" id="PTHR13504">
    <property type="entry name" value="FIDO DOMAIN-CONTAINING PROTEIN DDB_G0283145"/>
    <property type="match status" value="1"/>
</dbReference>
<dbReference type="PANTHER" id="PTHR13504:SF35">
    <property type="entry name" value="PROTEIN ADENYLYLTRANSFERASE SOFIC"/>
    <property type="match status" value="1"/>
</dbReference>
<evidence type="ECO:0000313" key="3">
    <source>
        <dbReference type="Proteomes" id="UP000053900"/>
    </source>
</evidence>
<dbReference type="InterPro" id="IPR048770">
    <property type="entry name" value="SoFic-like_C"/>
</dbReference>
<dbReference type="InterPro" id="IPR025758">
    <property type="entry name" value="Fic/DOC_N"/>
</dbReference>
<dbReference type="EMBL" id="LGSW01000017">
    <property type="protein sequence ID" value="KND18072.1"/>
    <property type="molecule type" value="Genomic_DNA"/>
</dbReference>
<comment type="caution">
    <text evidence="2">The sequence shown here is derived from an EMBL/GenBank/DDBJ whole genome shotgun (WGS) entry which is preliminary data.</text>
</comment>
<dbReference type="Proteomes" id="UP000053900">
    <property type="component" value="Unassembled WGS sequence"/>
</dbReference>
<feature type="domain" description="Fido" evidence="1">
    <location>
        <begin position="127"/>
        <end position="271"/>
    </location>
</feature>
<evidence type="ECO:0000313" key="2">
    <source>
        <dbReference type="EMBL" id="KND18072.1"/>
    </source>
</evidence>
<name>A0ABR5IJ07_9HYPH</name>
<dbReference type="InterPro" id="IPR003812">
    <property type="entry name" value="Fido"/>
</dbReference>
<reference evidence="2 3" key="1">
    <citation type="submission" date="2015-07" db="EMBL/GenBank/DDBJ databases">
        <title>Draft genome of Enhydrobacter aerosaccus.</title>
        <authorList>
            <person name="Wang X."/>
        </authorList>
    </citation>
    <scope>NUCLEOTIDE SEQUENCE [LARGE SCALE GENOMIC DNA]</scope>
    <source>
        <strain evidence="2 3">CGMCC9176</strain>
    </source>
</reference>
<dbReference type="SUPFAM" id="SSF140931">
    <property type="entry name" value="Fic-like"/>
    <property type="match status" value="1"/>
</dbReference>
<dbReference type="InterPro" id="IPR026287">
    <property type="entry name" value="SoFic-like"/>
</dbReference>
<sequence length="381" mass="43685">MVSTQSKDSLKTNSDWQAEQPYNELASLPPSIDVETKAVLKQCIEARVKLAELKQASMLIPNDSILINLIPLLEAKDSSEIENIVTTTDELFRYAEQSENANHATKEALRYRTALYQGITSIKERPFSTQTAIEVCQTIKGVNLGIRSVTDTALSNSVTGEIIYTPPVGEAVIREKLANLEQFLHYHDEIDPLIKMSIAHYQFEAIHPFTDGNGRTGRILNMLYLMHEKLLNLPILYLSRYIIKTKEDYYRLLLGITQHQDWISWIMYILTGIIQTCEWTIHKIEAIRTLHQDTSDYVKVTAPTVYSRELIDAIFEQPYIRIGTVVNKQIAKRQTASNYLAKLVELGVLQQVEAGREKLFLHQHLIDLLVEDKRITYHRPF</sequence>
<protein>
    <submittedName>
        <fullName evidence="2">Addiction module protein</fullName>
    </submittedName>
</protein>
<dbReference type="InterPro" id="IPR036597">
    <property type="entry name" value="Fido-like_dom_sf"/>
</dbReference>
<dbReference type="PIRSF" id="PIRSF038925">
    <property type="entry name" value="AMP-prot_trans"/>
    <property type="match status" value="1"/>
</dbReference>
<accession>A0ABR5IJ07</accession>
<evidence type="ECO:0000259" key="1">
    <source>
        <dbReference type="PROSITE" id="PS51459"/>
    </source>
</evidence>
<dbReference type="InterPro" id="IPR040198">
    <property type="entry name" value="Fido_containing"/>
</dbReference>